<dbReference type="PATRIC" id="fig|28125.4.peg.1055"/>
<feature type="domain" description="Sulfatase N-terminal" evidence="7">
    <location>
        <begin position="193"/>
        <end position="480"/>
    </location>
</feature>
<keyword evidence="3 6" id="KW-0812">Transmembrane</keyword>
<accession>A0A137SY34</accession>
<dbReference type="Pfam" id="PF00884">
    <property type="entry name" value="Sulfatase"/>
    <property type="match status" value="1"/>
</dbReference>
<feature type="transmembrane region" description="Helical" evidence="6">
    <location>
        <begin position="41"/>
        <end position="58"/>
    </location>
</feature>
<reference evidence="8 9" key="1">
    <citation type="submission" date="2016-02" db="EMBL/GenBank/DDBJ databases">
        <authorList>
            <person name="Wen L."/>
            <person name="He K."/>
            <person name="Yang H."/>
        </authorList>
    </citation>
    <scope>NUCLEOTIDE SEQUENCE [LARGE SCALE GENOMIC DNA]</scope>
    <source>
        <strain evidence="8 9">GED7880</strain>
    </source>
</reference>
<dbReference type="GO" id="GO:0005886">
    <property type="term" value="C:plasma membrane"/>
    <property type="evidence" value="ECO:0007669"/>
    <property type="project" value="UniProtKB-SubCell"/>
</dbReference>
<name>A0A137SY34_9BACT</name>
<protein>
    <submittedName>
        <fullName evidence="8">Arylsulfatase</fullName>
    </submittedName>
</protein>
<keyword evidence="2" id="KW-1003">Cell membrane</keyword>
<dbReference type="PANTHER" id="PTHR47371">
    <property type="entry name" value="LIPOTEICHOIC ACID SYNTHASE"/>
    <property type="match status" value="1"/>
</dbReference>
<dbReference type="Gene3D" id="3.40.720.10">
    <property type="entry name" value="Alkaline Phosphatase, subunit A"/>
    <property type="match status" value="1"/>
</dbReference>
<evidence type="ECO:0000256" key="1">
    <source>
        <dbReference type="ARBA" id="ARBA00004651"/>
    </source>
</evidence>
<comment type="caution">
    <text evidence="8">The sequence shown here is derived from an EMBL/GenBank/DDBJ whole genome shotgun (WGS) entry which is preliminary data.</text>
</comment>
<evidence type="ECO:0000256" key="5">
    <source>
        <dbReference type="ARBA" id="ARBA00023136"/>
    </source>
</evidence>
<evidence type="ECO:0000256" key="2">
    <source>
        <dbReference type="ARBA" id="ARBA00022475"/>
    </source>
</evidence>
<evidence type="ECO:0000256" key="3">
    <source>
        <dbReference type="ARBA" id="ARBA00022692"/>
    </source>
</evidence>
<dbReference type="Proteomes" id="UP000070093">
    <property type="component" value="Unassembled WGS sequence"/>
</dbReference>
<dbReference type="InterPro" id="IPR000917">
    <property type="entry name" value="Sulfatase_N"/>
</dbReference>
<dbReference type="RefSeq" id="WP_317038691.1">
    <property type="nucleotide sequence ID" value="NZ_KQ965660.1"/>
</dbReference>
<dbReference type="InterPro" id="IPR050448">
    <property type="entry name" value="OpgB/LTA_synthase_biosynth"/>
</dbReference>
<comment type="subcellular location">
    <subcellularLocation>
        <location evidence="1">Cell membrane</location>
        <topology evidence="1">Multi-pass membrane protein</topology>
    </subcellularLocation>
</comment>
<dbReference type="InterPro" id="IPR017850">
    <property type="entry name" value="Alkaline_phosphatase_core_sf"/>
</dbReference>
<evidence type="ECO:0000259" key="7">
    <source>
        <dbReference type="Pfam" id="PF00884"/>
    </source>
</evidence>
<dbReference type="PANTHER" id="PTHR47371:SF3">
    <property type="entry name" value="PHOSPHOGLYCEROL TRANSFERASE I"/>
    <property type="match status" value="1"/>
</dbReference>
<feature type="transmembrane region" description="Helical" evidence="6">
    <location>
        <begin position="79"/>
        <end position="98"/>
    </location>
</feature>
<evidence type="ECO:0000256" key="6">
    <source>
        <dbReference type="SAM" id="Phobius"/>
    </source>
</evidence>
<gene>
    <name evidence="8" type="ORF">HMPREF3202_01068</name>
</gene>
<dbReference type="AlphaFoldDB" id="A0A137SY34"/>
<evidence type="ECO:0000313" key="8">
    <source>
        <dbReference type="EMBL" id="KXO17396.1"/>
    </source>
</evidence>
<proteinExistence type="predicted"/>
<organism evidence="8 9">
    <name type="scientific">Prevotella bivia</name>
    <dbReference type="NCBI Taxonomy" id="28125"/>
    <lineage>
        <taxon>Bacteria</taxon>
        <taxon>Pseudomonadati</taxon>
        <taxon>Bacteroidota</taxon>
        <taxon>Bacteroidia</taxon>
        <taxon>Bacteroidales</taxon>
        <taxon>Prevotellaceae</taxon>
        <taxon>Prevotella</taxon>
    </lineage>
</organism>
<sequence>MSIIDLGFYHNFNSHFNITLFDFFNEGPVGLIVTIWQEYHVVLYGLALIASIIAVLFLSRRIEKGCLTESKRDGSKMTYACLIVFFLFIAVCLRGSVWRFPLQVEDTYVSESKILNDVVPNSVYMLKKALKEKSKAFAIPNVESLVREYKFNNLQEALDIYTANRVRLSNDTLQAMHDALFDSVPDTLTRKQPNILIIYGESWSNYLMNLDSNDNDMLYGMRKHIKEDLLFRNFQSVCNGTIASIENITVSTPFPRLFASRYHMTELPSSIALPFNESGYTTEFLSGMDIAWENCAEALHNQKFKKISGKYALQKEHPEYEHNSIGIFDHHLFNSVLEHLNAESASPKMILTMTTTNHPPFELPENCLEDMPNDKFYSNPVFAEKNKKVLQKYIAGYKYYNKVLGEFLDNFKRSPAAQNTIIIATGDHNVRSILDYTQIGCRWEYSVPLYLYIPPYLRNENYSKYNERWGCHDDIVATIAPFAFKNTCYMRMGKNLLCDSIPDYKFYSYNQEQTIAEPHYKDRAEKLLRARNLLRLVYFSKLFAKATG</sequence>
<dbReference type="STRING" id="28125.HMPREF3202_01068"/>
<dbReference type="CDD" id="cd16015">
    <property type="entry name" value="LTA_synthase"/>
    <property type="match status" value="1"/>
</dbReference>
<evidence type="ECO:0000313" key="9">
    <source>
        <dbReference type="Proteomes" id="UP000070093"/>
    </source>
</evidence>
<dbReference type="EMBL" id="LTAG01000046">
    <property type="protein sequence ID" value="KXO17396.1"/>
    <property type="molecule type" value="Genomic_DNA"/>
</dbReference>
<dbReference type="SUPFAM" id="SSF53649">
    <property type="entry name" value="Alkaline phosphatase-like"/>
    <property type="match status" value="1"/>
</dbReference>
<evidence type="ECO:0000256" key="4">
    <source>
        <dbReference type="ARBA" id="ARBA00022989"/>
    </source>
</evidence>
<keyword evidence="4 6" id="KW-1133">Transmembrane helix</keyword>
<keyword evidence="5 6" id="KW-0472">Membrane</keyword>